<dbReference type="PANTHER" id="PTHR11266:SF8">
    <property type="entry name" value="MPV17-LIKE PROTEIN 2"/>
    <property type="match status" value="1"/>
</dbReference>
<dbReference type="GO" id="GO:0005739">
    <property type="term" value="C:mitochondrion"/>
    <property type="evidence" value="ECO:0007669"/>
    <property type="project" value="TreeGrafter"/>
</dbReference>
<feature type="non-terminal residue" evidence="7">
    <location>
        <position position="1"/>
    </location>
</feature>
<dbReference type="GO" id="GO:0061668">
    <property type="term" value="P:mitochondrial ribosome assembly"/>
    <property type="evidence" value="ECO:0007669"/>
    <property type="project" value="TreeGrafter"/>
</dbReference>
<gene>
    <name evidence="7" type="ORF">PMAYCL1PPCAC_14182</name>
</gene>
<comment type="caution">
    <text evidence="7">The sequence shown here is derived from an EMBL/GenBank/DDBJ whole genome shotgun (WGS) entry which is preliminary data.</text>
</comment>
<sequence length="115" mass="13114">RMGRIGIVYGPMSHFLYKFLDSRKFVGSPWVIVGKKIFWDTLATPPFSAMVIIGKRCIGSEPRTNSNNGCWVTSDTWQLDVSLWPPMQVINFAFVPAYLRVFFCNCVTLLYNIGL</sequence>
<evidence type="ECO:0000256" key="1">
    <source>
        <dbReference type="ARBA" id="ARBA00004141"/>
    </source>
</evidence>
<comment type="similarity">
    <text evidence="2 6">Belongs to the peroxisomal membrane protein PXMP2/4 family.</text>
</comment>
<dbReference type="GO" id="GO:0016020">
    <property type="term" value="C:membrane"/>
    <property type="evidence" value="ECO:0007669"/>
    <property type="project" value="UniProtKB-SubCell"/>
</dbReference>
<dbReference type="PANTHER" id="PTHR11266">
    <property type="entry name" value="PEROXISOMAL MEMBRANE PROTEIN 2, PXMP2 MPV17"/>
    <property type="match status" value="1"/>
</dbReference>
<evidence type="ECO:0000256" key="6">
    <source>
        <dbReference type="RuleBase" id="RU363053"/>
    </source>
</evidence>
<name>A0AAN5CHF5_9BILA</name>
<dbReference type="Proteomes" id="UP001328107">
    <property type="component" value="Unassembled WGS sequence"/>
</dbReference>
<proteinExistence type="inferred from homology"/>
<dbReference type="EMBL" id="BTRK01000003">
    <property type="protein sequence ID" value="GMR43986.1"/>
    <property type="molecule type" value="Genomic_DNA"/>
</dbReference>
<reference evidence="8" key="1">
    <citation type="submission" date="2022-10" db="EMBL/GenBank/DDBJ databases">
        <title>Genome assembly of Pristionchus species.</title>
        <authorList>
            <person name="Yoshida K."/>
            <person name="Sommer R.J."/>
        </authorList>
    </citation>
    <scope>NUCLEOTIDE SEQUENCE [LARGE SCALE GENOMIC DNA]</scope>
    <source>
        <strain evidence="8">RS5460</strain>
    </source>
</reference>
<comment type="subcellular location">
    <subcellularLocation>
        <location evidence="1">Membrane</location>
        <topology evidence="1">Multi-pass membrane protein</topology>
    </subcellularLocation>
</comment>
<keyword evidence="5" id="KW-0472">Membrane</keyword>
<evidence type="ECO:0000313" key="8">
    <source>
        <dbReference type="Proteomes" id="UP001328107"/>
    </source>
</evidence>
<evidence type="ECO:0000313" key="7">
    <source>
        <dbReference type="EMBL" id="GMR43986.1"/>
    </source>
</evidence>
<feature type="non-terminal residue" evidence="7">
    <location>
        <position position="115"/>
    </location>
</feature>
<keyword evidence="4" id="KW-1133">Transmembrane helix</keyword>
<evidence type="ECO:0000256" key="5">
    <source>
        <dbReference type="ARBA" id="ARBA00023136"/>
    </source>
</evidence>
<keyword evidence="3" id="KW-0812">Transmembrane</keyword>
<evidence type="ECO:0000256" key="2">
    <source>
        <dbReference type="ARBA" id="ARBA00006824"/>
    </source>
</evidence>
<dbReference type="Pfam" id="PF04117">
    <property type="entry name" value="Mpv17_PMP22"/>
    <property type="match status" value="1"/>
</dbReference>
<evidence type="ECO:0000256" key="3">
    <source>
        <dbReference type="ARBA" id="ARBA00022692"/>
    </source>
</evidence>
<organism evidence="7 8">
    <name type="scientific">Pristionchus mayeri</name>
    <dbReference type="NCBI Taxonomy" id="1317129"/>
    <lineage>
        <taxon>Eukaryota</taxon>
        <taxon>Metazoa</taxon>
        <taxon>Ecdysozoa</taxon>
        <taxon>Nematoda</taxon>
        <taxon>Chromadorea</taxon>
        <taxon>Rhabditida</taxon>
        <taxon>Rhabditina</taxon>
        <taxon>Diplogasteromorpha</taxon>
        <taxon>Diplogasteroidea</taxon>
        <taxon>Neodiplogasteridae</taxon>
        <taxon>Pristionchus</taxon>
    </lineage>
</organism>
<dbReference type="AlphaFoldDB" id="A0AAN5CHF5"/>
<evidence type="ECO:0000256" key="4">
    <source>
        <dbReference type="ARBA" id="ARBA00022989"/>
    </source>
</evidence>
<accession>A0AAN5CHF5</accession>
<keyword evidence="8" id="KW-1185">Reference proteome</keyword>
<dbReference type="InterPro" id="IPR007248">
    <property type="entry name" value="Mpv17_PMP22"/>
</dbReference>
<protein>
    <submittedName>
        <fullName evidence="7">Uncharacterized protein</fullName>
    </submittedName>
</protein>